<organism evidence="1 2">
    <name type="scientific">Sphagnum jensenii</name>
    <dbReference type="NCBI Taxonomy" id="128206"/>
    <lineage>
        <taxon>Eukaryota</taxon>
        <taxon>Viridiplantae</taxon>
        <taxon>Streptophyta</taxon>
        <taxon>Embryophyta</taxon>
        <taxon>Bryophyta</taxon>
        <taxon>Sphagnophytina</taxon>
        <taxon>Sphagnopsida</taxon>
        <taxon>Sphagnales</taxon>
        <taxon>Sphagnaceae</taxon>
        <taxon>Sphagnum</taxon>
    </lineage>
</organism>
<accession>A0ABP0VXC8</accession>
<evidence type="ECO:0000313" key="1">
    <source>
        <dbReference type="EMBL" id="CAK9259159.1"/>
    </source>
</evidence>
<reference evidence="1" key="1">
    <citation type="submission" date="2024-02" db="EMBL/GenBank/DDBJ databases">
        <authorList>
            <consortium name="ELIXIR-Norway"/>
            <consortium name="Elixir Norway"/>
        </authorList>
    </citation>
    <scope>NUCLEOTIDE SEQUENCE</scope>
</reference>
<evidence type="ECO:0000313" key="2">
    <source>
        <dbReference type="Proteomes" id="UP001497444"/>
    </source>
</evidence>
<proteinExistence type="predicted"/>
<dbReference type="Proteomes" id="UP001497444">
    <property type="component" value="Chromosome 12"/>
</dbReference>
<keyword evidence="2" id="KW-1185">Reference proteome</keyword>
<gene>
    <name evidence="1" type="ORF">CSSPJE1EN1_LOCUS4637</name>
</gene>
<name>A0ABP0VXC8_9BRYO</name>
<protein>
    <submittedName>
        <fullName evidence="1">Uncharacterized protein</fullName>
    </submittedName>
</protein>
<dbReference type="EMBL" id="OZ020107">
    <property type="protein sequence ID" value="CAK9259159.1"/>
    <property type="molecule type" value="Genomic_DNA"/>
</dbReference>
<sequence>MLVTPEGGLEAHCVKQHHAVEEVSRLLKLYQILCQAEDVIYDPQPDTTVRFLVFLNITIMTEPVMLYKFQL</sequence>